<dbReference type="eggNOG" id="COG2331">
    <property type="taxonomic scope" value="Bacteria"/>
</dbReference>
<dbReference type="STRING" id="479434.Sthe_1592"/>
<dbReference type="OrthoDB" id="9813321at2"/>
<feature type="domain" description="Putative regulatory protein FmdB zinc ribbon" evidence="2">
    <location>
        <begin position="1"/>
        <end position="41"/>
    </location>
</feature>
<feature type="region of interest" description="Disordered" evidence="1">
    <location>
        <begin position="58"/>
        <end position="83"/>
    </location>
</feature>
<keyword evidence="4" id="KW-1185">Reference proteome</keyword>
<dbReference type="Proteomes" id="UP000002027">
    <property type="component" value="Chromosome 1"/>
</dbReference>
<dbReference type="Gene3D" id="2.20.28.30">
    <property type="entry name" value="RNA polymerase ii, chain L"/>
    <property type="match status" value="1"/>
</dbReference>
<accession>D1C459</accession>
<protein>
    <submittedName>
        <fullName evidence="3">Regulatory protein, FmdB family</fullName>
    </submittedName>
</protein>
<sequence length="83" mass="8956">MPIYEYACGTCGHTFERKQRFSDEPVSECPECGAQVRRVLHPAGIIFKGSGWYITDSRKSNGSSSTSDSESTSSAKETSAAAD</sequence>
<organism evidence="3 4">
    <name type="scientific">Sphaerobacter thermophilus (strain ATCC 49802 / DSM 20745 / KCCM 41009 / NCIMB 13125 / S 6022)</name>
    <dbReference type="NCBI Taxonomy" id="479434"/>
    <lineage>
        <taxon>Bacteria</taxon>
        <taxon>Pseudomonadati</taxon>
        <taxon>Thermomicrobiota</taxon>
        <taxon>Thermomicrobia</taxon>
        <taxon>Sphaerobacterales</taxon>
        <taxon>Sphaerobacterineae</taxon>
        <taxon>Sphaerobacteraceae</taxon>
        <taxon>Sphaerobacter</taxon>
    </lineage>
</organism>
<reference evidence="4" key="1">
    <citation type="submission" date="2009-11" db="EMBL/GenBank/DDBJ databases">
        <title>The complete chromosome 1 of Sphaerobacter thermophilus DSM 20745.</title>
        <authorList>
            <person name="Lucas S."/>
            <person name="Copeland A."/>
            <person name="Lapidus A."/>
            <person name="Glavina del Rio T."/>
            <person name="Dalin E."/>
            <person name="Tice H."/>
            <person name="Bruce D."/>
            <person name="Goodwin L."/>
            <person name="Pitluck S."/>
            <person name="Kyrpides N."/>
            <person name="Mavromatis K."/>
            <person name="Ivanova N."/>
            <person name="Mikhailova N."/>
            <person name="LaButti K.M."/>
            <person name="Clum A."/>
            <person name="Sun H.I."/>
            <person name="Brettin T."/>
            <person name="Detter J.C."/>
            <person name="Han C."/>
            <person name="Larimer F."/>
            <person name="Land M."/>
            <person name="Hauser L."/>
            <person name="Markowitz V."/>
            <person name="Cheng J.F."/>
            <person name="Hugenholtz P."/>
            <person name="Woyke T."/>
            <person name="Wu D."/>
            <person name="Steenblock K."/>
            <person name="Schneider S."/>
            <person name="Pukall R."/>
            <person name="Goeker M."/>
            <person name="Klenk H.P."/>
            <person name="Eisen J.A."/>
        </authorList>
    </citation>
    <scope>NUCLEOTIDE SEQUENCE [LARGE SCALE GENOMIC DNA]</scope>
    <source>
        <strain evidence="4">ATCC 49802 / DSM 20745 / S 6022</strain>
    </source>
</reference>
<evidence type="ECO:0000313" key="4">
    <source>
        <dbReference type="Proteomes" id="UP000002027"/>
    </source>
</evidence>
<feature type="compositionally biased region" description="Low complexity" evidence="1">
    <location>
        <begin position="60"/>
        <end position="83"/>
    </location>
</feature>
<proteinExistence type="predicted"/>
<name>D1C459_SPHTD</name>
<dbReference type="PANTHER" id="PTHR34404">
    <property type="entry name" value="REGULATORY PROTEIN, FMDB FAMILY"/>
    <property type="match status" value="1"/>
</dbReference>
<dbReference type="InParanoid" id="D1C459"/>
<dbReference type="KEGG" id="sti:Sthe_1592"/>
<gene>
    <name evidence="3" type="ordered locus">Sthe_1592</name>
</gene>
<evidence type="ECO:0000256" key="1">
    <source>
        <dbReference type="SAM" id="MobiDB-lite"/>
    </source>
</evidence>
<dbReference type="Pfam" id="PF09723">
    <property type="entry name" value="Zn_ribbon_8"/>
    <property type="match status" value="1"/>
</dbReference>
<dbReference type="RefSeq" id="WP_012872073.1">
    <property type="nucleotide sequence ID" value="NC_013523.1"/>
</dbReference>
<dbReference type="PANTHER" id="PTHR34404:SF2">
    <property type="entry name" value="CONSERVED SERINE RICH PROTEIN"/>
    <property type="match status" value="1"/>
</dbReference>
<dbReference type="NCBIfam" id="TIGR02605">
    <property type="entry name" value="CxxC_CxxC_SSSS"/>
    <property type="match status" value="1"/>
</dbReference>
<dbReference type="SMART" id="SM00834">
    <property type="entry name" value="CxxC_CXXC_SSSS"/>
    <property type="match status" value="1"/>
</dbReference>
<evidence type="ECO:0000313" key="3">
    <source>
        <dbReference type="EMBL" id="ACZ39026.1"/>
    </source>
</evidence>
<dbReference type="HOGENOM" id="CLU_136025_3_1_0"/>
<evidence type="ECO:0000259" key="2">
    <source>
        <dbReference type="SMART" id="SM00834"/>
    </source>
</evidence>
<dbReference type="EMBL" id="CP001823">
    <property type="protein sequence ID" value="ACZ39026.1"/>
    <property type="molecule type" value="Genomic_DNA"/>
</dbReference>
<dbReference type="InterPro" id="IPR013429">
    <property type="entry name" value="Regulatory_FmdB_Zinc_ribbon"/>
</dbReference>
<dbReference type="AlphaFoldDB" id="D1C459"/>
<reference evidence="3 4" key="2">
    <citation type="journal article" date="2010" name="Stand. Genomic Sci.">
        <title>Complete genome sequence of Desulfohalobium retbaense type strain (HR(100)).</title>
        <authorList>
            <person name="Spring S."/>
            <person name="Nolan M."/>
            <person name="Lapidus A."/>
            <person name="Glavina Del Rio T."/>
            <person name="Copeland A."/>
            <person name="Tice H."/>
            <person name="Cheng J.F."/>
            <person name="Lucas S."/>
            <person name="Land M."/>
            <person name="Chen F."/>
            <person name="Bruce D."/>
            <person name="Goodwin L."/>
            <person name="Pitluck S."/>
            <person name="Ivanova N."/>
            <person name="Mavromatis K."/>
            <person name="Mikhailova N."/>
            <person name="Pati A."/>
            <person name="Chen A."/>
            <person name="Palaniappan K."/>
            <person name="Hauser L."/>
            <person name="Chang Y.J."/>
            <person name="Jeffries C.D."/>
            <person name="Munk C."/>
            <person name="Kiss H."/>
            <person name="Chain P."/>
            <person name="Han C."/>
            <person name="Brettin T."/>
            <person name="Detter J.C."/>
            <person name="Schuler E."/>
            <person name="Goker M."/>
            <person name="Rohde M."/>
            <person name="Bristow J."/>
            <person name="Eisen J.A."/>
            <person name="Markowitz V."/>
            <person name="Hugenholtz P."/>
            <person name="Kyrpides N.C."/>
            <person name="Klenk H.P."/>
        </authorList>
    </citation>
    <scope>NUCLEOTIDE SEQUENCE [LARGE SCALE GENOMIC DNA]</scope>
    <source>
        <strain evidence="4">ATCC 49802 / DSM 20745 / S 6022</strain>
    </source>
</reference>